<evidence type="ECO:0000313" key="3">
    <source>
        <dbReference type="EMBL" id="CEL70913.1"/>
    </source>
</evidence>
<dbReference type="AlphaFoldDB" id="A0A0F7ULV5"/>
<proteinExistence type="predicted"/>
<dbReference type="Gene3D" id="2.40.50.140">
    <property type="entry name" value="Nucleic acid-binding proteins"/>
    <property type="match status" value="1"/>
</dbReference>
<dbReference type="SUPFAM" id="SSF50249">
    <property type="entry name" value="Nucleic acid-binding proteins"/>
    <property type="match status" value="1"/>
</dbReference>
<sequence>MASSPSSVSSPSSSSPPSSSPSSSLSSVSSSLPSSLSAPLLSSLPSSAFLASSLESSAQPCSLASSLESSAQPCSLASCQGGKDLPLSTDGLSSVEAGASSFFTKVSELRPGDRGVNCVVRVLRTVLLSSRTLFSGEVASFSEVLVGDETGTIKLELHGEEQRTACRPGTVVLLLHASTAQIGGEMSLQILPRVGGAILPAPKELNLVASEEPCLSDVPLLSLNAAAK</sequence>
<feature type="region of interest" description="Disordered" evidence="1">
    <location>
        <begin position="1"/>
        <end position="39"/>
    </location>
</feature>
<dbReference type="EMBL" id="LN714487">
    <property type="protein sequence ID" value="CEL70913.1"/>
    <property type="molecule type" value="Genomic_DNA"/>
</dbReference>
<organism evidence="3">
    <name type="scientific">Neospora caninum (strain Liverpool)</name>
    <dbReference type="NCBI Taxonomy" id="572307"/>
    <lineage>
        <taxon>Eukaryota</taxon>
        <taxon>Sar</taxon>
        <taxon>Alveolata</taxon>
        <taxon>Apicomplexa</taxon>
        <taxon>Conoidasida</taxon>
        <taxon>Coccidia</taxon>
        <taxon>Eucoccidiorida</taxon>
        <taxon>Eimeriorina</taxon>
        <taxon>Sarcocystidae</taxon>
        <taxon>Neospora</taxon>
    </lineage>
</organism>
<gene>
    <name evidence="3" type="ORF">BN1204_065825</name>
</gene>
<dbReference type="Pfam" id="PF21473">
    <property type="entry name" value="OB_Ssb-like"/>
    <property type="match status" value="1"/>
</dbReference>
<evidence type="ECO:0000256" key="1">
    <source>
        <dbReference type="SAM" id="MobiDB-lite"/>
    </source>
</evidence>
<dbReference type="InterPro" id="IPR048970">
    <property type="entry name" value="OB_Ssb-like"/>
</dbReference>
<name>A0A0F7ULV5_NEOCL</name>
<accession>A0A0F7ULV5</accession>
<evidence type="ECO:0000259" key="2">
    <source>
        <dbReference type="Pfam" id="PF21473"/>
    </source>
</evidence>
<reference evidence="3" key="1">
    <citation type="journal article" date="2015" name="PLoS ONE">
        <title>Comprehensive Evaluation of Toxoplasma gondii VEG and Neospora caninum LIV Genomes with Tachyzoite Stage Transcriptome and Proteome Defines Novel Transcript Features.</title>
        <authorList>
            <person name="Ramaprasad A."/>
            <person name="Mourier T."/>
            <person name="Naeem R."/>
            <person name="Malas T.B."/>
            <person name="Moussa E."/>
            <person name="Panigrahi A."/>
            <person name="Vermont S.J."/>
            <person name="Otto T.D."/>
            <person name="Wastling J."/>
            <person name="Pain A."/>
        </authorList>
    </citation>
    <scope>NUCLEOTIDE SEQUENCE</scope>
    <source>
        <strain evidence="3">Liverpool</strain>
    </source>
</reference>
<protein>
    <submittedName>
        <fullName evidence="3">Nucleic acid-binding protein, putative</fullName>
    </submittedName>
</protein>
<feature type="domain" description="Single-stranded DNA binding protein Ssb-like OB fold" evidence="2">
    <location>
        <begin position="109"/>
        <end position="190"/>
    </location>
</feature>
<dbReference type="InterPro" id="IPR012340">
    <property type="entry name" value="NA-bd_OB-fold"/>
</dbReference>